<name>A0A7R9G9U7_9CRUS</name>
<accession>A0A7R9G9U7</accession>
<feature type="transmembrane region" description="Helical" evidence="1">
    <location>
        <begin position="171"/>
        <end position="189"/>
    </location>
</feature>
<keyword evidence="3" id="KW-1185">Reference proteome</keyword>
<evidence type="ECO:0000313" key="3">
    <source>
        <dbReference type="Proteomes" id="UP000678499"/>
    </source>
</evidence>
<keyword evidence="1" id="KW-1133">Transmembrane helix</keyword>
<dbReference type="PANTHER" id="PTHR21824:SF4">
    <property type="entry name" value="TRANSMEMBRANE PROTEIN 177"/>
    <property type="match status" value="1"/>
</dbReference>
<keyword evidence="1" id="KW-0812">Transmembrane</keyword>
<dbReference type="PANTHER" id="PTHR21824">
    <property type="entry name" value="TRANSMEMBRANE PROTEIN 177"/>
    <property type="match status" value="1"/>
</dbReference>
<proteinExistence type="predicted"/>
<organism evidence="2">
    <name type="scientific">Notodromas monacha</name>
    <dbReference type="NCBI Taxonomy" id="399045"/>
    <lineage>
        <taxon>Eukaryota</taxon>
        <taxon>Metazoa</taxon>
        <taxon>Ecdysozoa</taxon>
        <taxon>Arthropoda</taxon>
        <taxon>Crustacea</taxon>
        <taxon>Oligostraca</taxon>
        <taxon>Ostracoda</taxon>
        <taxon>Podocopa</taxon>
        <taxon>Podocopida</taxon>
        <taxon>Cypridocopina</taxon>
        <taxon>Cypridoidea</taxon>
        <taxon>Cyprididae</taxon>
        <taxon>Notodromas</taxon>
    </lineage>
</organism>
<evidence type="ECO:0000313" key="2">
    <source>
        <dbReference type="EMBL" id="CAD7274510.1"/>
    </source>
</evidence>
<dbReference type="Proteomes" id="UP000678499">
    <property type="component" value="Unassembled WGS sequence"/>
</dbReference>
<dbReference type="EMBL" id="CAJPEX010000261">
    <property type="protein sequence ID" value="CAG0914662.1"/>
    <property type="molecule type" value="Genomic_DNA"/>
</dbReference>
<dbReference type="InterPro" id="IPR026620">
    <property type="entry name" value="TMEM177"/>
</dbReference>
<evidence type="ECO:0008006" key="4">
    <source>
        <dbReference type="Google" id="ProtNLM"/>
    </source>
</evidence>
<dbReference type="GO" id="GO:0016020">
    <property type="term" value="C:membrane"/>
    <property type="evidence" value="ECO:0007669"/>
    <property type="project" value="TreeGrafter"/>
</dbReference>
<dbReference type="EMBL" id="OA882298">
    <property type="protein sequence ID" value="CAD7274510.1"/>
    <property type="molecule type" value="Genomic_DNA"/>
</dbReference>
<protein>
    <recommendedName>
        <fullName evidence="4">Transmembrane protein 177</fullName>
    </recommendedName>
</protein>
<sequence length="325" mass="36854">MRWNASDFWRFWASEAGRRTAGTLVGVASVSGALLHIIPHGPLYEEYASIFQAYYEGFPVSLRPEVRELAEKVRDEVAASTSDNNVKFYVNCGFDPVTIGSTKTRFGATVGLPYNINYVSTEDINRVELNLNEKLFPSSSAEGKKVLETLILSKDAQKFLIARELEIAHSYRVWISAFSTAGIIFLVYLWSHKFNKHLNLFSRSWKWRATLYTILTAIALTIRMLLGDSYRNRLEMKADKFASELGPDFAAGGKEYLTKCLERNKMLRELLGDDGVKKYTPTGNEVALVRQQQPPLTHRLDVMQKIVEKWQEKNAVVSSKEANVP</sequence>
<feature type="transmembrane region" description="Helical" evidence="1">
    <location>
        <begin position="209"/>
        <end position="226"/>
    </location>
</feature>
<dbReference type="AlphaFoldDB" id="A0A7R9G9U7"/>
<evidence type="ECO:0000256" key="1">
    <source>
        <dbReference type="SAM" id="Phobius"/>
    </source>
</evidence>
<dbReference type="OrthoDB" id="110174at2759"/>
<gene>
    <name evidence="2" type="ORF">NMOB1V02_LOCUS2341</name>
</gene>
<reference evidence="2" key="1">
    <citation type="submission" date="2020-11" db="EMBL/GenBank/DDBJ databases">
        <authorList>
            <person name="Tran Van P."/>
        </authorList>
    </citation>
    <scope>NUCLEOTIDE SEQUENCE</scope>
</reference>
<keyword evidence="1" id="KW-0472">Membrane</keyword>